<evidence type="ECO:0000313" key="4">
    <source>
        <dbReference type="Proteomes" id="UP000316706"/>
    </source>
</evidence>
<dbReference type="InterPro" id="IPR037523">
    <property type="entry name" value="VOC_core"/>
</dbReference>
<dbReference type="InterPro" id="IPR036890">
    <property type="entry name" value="HATPase_C_sf"/>
</dbReference>
<proteinExistence type="predicted"/>
<comment type="caution">
    <text evidence="3">The sequence shown here is derived from an EMBL/GenBank/DDBJ whole genome shotgun (WGS) entry which is preliminary data.</text>
</comment>
<dbReference type="InterPro" id="IPR003594">
    <property type="entry name" value="HATPase_dom"/>
</dbReference>
<evidence type="ECO:0000259" key="2">
    <source>
        <dbReference type="PROSITE" id="PS51819"/>
    </source>
</evidence>
<dbReference type="InterPro" id="IPR052164">
    <property type="entry name" value="Anthracycline_SecMetBiosynth"/>
</dbReference>
<dbReference type="CDD" id="cd16936">
    <property type="entry name" value="HATPase_RsbW-like"/>
    <property type="match status" value="1"/>
</dbReference>
<dbReference type="GO" id="GO:0016829">
    <property type="term" value="F:lyase activity"/>
    <property type="evidence" value="ECO:0007669"/>
    <property type="project" value="UniProtKB-KW"/>
</dbReference>
<gene>
    <name evidence="3" type="ORF">FHX41_1809</name>
</gene>
<sequence>MNGSARYRQDAGRPVRCVVGGAVLSGDPVVLGTLTLPGVPRSVGYARRFLRDLLPPGHPVLDDLMTVGSETVSNAIAHTASGEGGWVTVSLLGGAGFCTLEVGDDGAGGGRPHVEAESGDENGRGLRIVEALTESWGFGRTETAPSCGRDSARRADSDRKHRQGVVATLPDAGARSVRERRTMSVPAYNTVAWFQVGTEAPEEARRFYGDLFGWRIEVDPDGDGYDMISYPGADRRSGGISYEADASGRHAMFLVMVEDVDAVCAETERHGGKVALPTVTASTGLKFAYLEDPAGNTFGVFSPAAG</sequence>
<dbReference type="PANTHER" id="PTHR33993">
    <property type="entry name" value="GLYOXALASE-RELATED"/>
    <property type="match status" value="1"/>
</dbReference>
<keyword evidence="4" id="KW-1185">Reference proteome</keyword>
<dbReference type="Gene3D" id="3.30.565.10">
    <property type="entry name" value="Histidine kinase-like ATPase, C-terminal domain"/>
    <property type="match status" value="1"/>
</dbReference>
<dbReference type="Gene3D" id="3.10.180.10">
    <property type="entry name" value="2,3-Dihydroxybiphenyl 1,2-Dioxygenase, domain 1"/>
    <property type="match status" value="1"/>
</dbReference>
<feature type="domain" description="VOC" evidence="2">
    <location>
        <begin position="190"/>
        <end position="303"/>
    </location>
</feature>
<reference evidence="3 4" key="1">
    <citation type="submission" date="2019-06" db="EMBL/GenBank/DDBJ databases">
        <title>Sequencing the genomes of 1000 actinobacteria strains.</title>
        <authorList>
            <person name="Klenk H.-P."/>
        </authorList>
    </citation>
    <scope>NUCLEOTIDE SEQUENCE [LARGE SCALE GENOMIC DNA]</scope>
    <source>
        <strain evidence="3 4">DSM 45043</strain>
    </source>
</reference>
<dbReference type="SUPFAM" id="SSF55874">
    <property type="entry name" value="ATPase domain of HSP90 chaperone/DNA topoisomerase II/histidine kinase"/>
    <property type="match status" value="1"/>
</dbReference>
<dbReference type="PROSITE" id="PS51819">
    <property type="entry name" value="VOC"/>
    <property type="match status" value="1"/>
</dbReference>
<name>A0A543IC62_9ACTN</name>
<evidence type="ECO:0000313" key="3">
    <source>
        <dbReference type="EMBL" id="TQM68173.1"/>
    </source>
</evidence>
<dbReference type="Proteomes" id="UP000316706">
    <property type="component" value="Unassembled WGS sequence"/>
</dbReference>
<dbReference type="SUPFAM" id="SSF54593">
    <property type="entry name" value="Glyoxalase/Bleomycin resistance protein/Dihydroxybiphenyl dioxygenase"/>
    <property type="match status" value="1"/>
</dbReference>
<keyword evidence="3" id="KW-0456">Lyase</keyword>
<dbReference type="InterPro" id="IPR004360">
    <property type="entry name" value="Glyas_Fos-R_dOase_dom"/>
</dbReference>
<protein>
    <submittedName>
        <fullName evidence="3">Putative enzyme related to lactoylglutathione lyase</fullName>
    </submittedName>
</protein>
<dbReference type="Pfam" id="PF00903">
    <property type="entry name" value="Glyoxalase"/>
    <property type="match status" value="1"/>
</dbReference>
<accession>A0A543IC62</accession>
<evidence type="ECO:0000256" key="1">
    <source>
        <dbReference type="SAM" id="MobiDB-lite"/>
    </source>
</evidence>
<dbReference type="Pfam" id="PF13581">
    <property type="entry name" value="HATPase_c_2"/>
    <property type="match status" value="1"/>
</dbReference>
<dbReference type="AlphaFoldDB" id="A0A543IC62"/>
<feature type="compositionally biased region" description="Basic and acidic residues" evidence="1">
    <location>
        <begin position="150"/>
        <end position="159"/>
    </location>
</feature>
<dbReference type="CDD" id="cd07247">
    <property type="entry name" value="SgaA_N_like"/>
    <property type="match status" value="1"/>
</dbReference>
<dbReference type="EMBL" id="VFPO01000001">
    <property type="protein sequence ID" value="TQM68173.1"/>
    <property type="molecule type" value="Genomic_DNA"/>
</dbReference>
<dbReference type="InterPro" id="IPR029068">
    <property type="entry name" value="Glyas_Bleomycin-R_OHBP_Dase"/>
</dbReference>
<organism evidence="3 4">
    <name type="scientific">Actinomadura hallensis</name>
    <dbReference type="NCBI Taxonomy" id="337895"/>
    <lineage>
        <taxon>Bacteria</taxon>
        <taxon>Bacillati</taxon>
        <taxon>Actinomycetota</taxon>
        <taxon>Actinomycetes</taxon>
        <taxon>Streptosporangiales</taxon>
        <taxon>Thermomonosporaceae</taxon>
        <taxon>Actinomadura</taxon>
    </lineage>
</organism>
<feature type="region of interest" description="Disordered" evidence="1">
    <location>
        <begin position="140"/>
        <end position="162"/>
    </location>
</feature>